<organism evidence="1 2">
    <name type="scientific">Roseicella frigidaeris</name>
    <dbReference type="NCBI Taxonomy" id="2230885"/>
    <lineage>
        <taxon>Bacteria</taxon>
        <taxon>Pseudomonadati</taxon>
        <taxon>Pseudomonadota</taxon>
        <taxon>Alphaproteobacteria</taxon>
        <taxon>Acetobacterales</taxon>
        <taxon>Roseomonadaceae</taxon>
        <taxon>Roseicella</taxon>
    </lineage>
</organism>
<proteinExistence type="predicted"/>
<sequence>MATGTGQRRRLPPAVTVHDAAGAELALRLAGPRGVTLLSAPGAAATLGAPWFLAILGAARAAVPGVPAAALLDCGDAPGLALMALRAGLRALVLDPGCPGFAAVAAAASEVGACLHPGRPASLDLGRLDLTRAGGRARLAAWLAGAG</sequence>
<evidence type="ECO:0000313" key="2">
    <source>
        <dbReference type="Proteomes" id="UP000249065"/>
    </source>
</evidence>
<dbReference type="EMBL" id="QLIX01000034">
    <property type="protein sequence ID" value="RAI55283.1"/>
    <property type="molecule type" value="Genomic_DNA"/>
</dbReference>
<accession>A0A327LZ09</accession>
<comment type="caution">
    <text evidence="1">The sequence shown here is derived from an EMBL/GenBank/DDBJ whole genome shotgun (WGS) entry which is preliminary data.</text>
</comment>
<evidence type="ECO:0000313" key="1">
    <source>
        <dbReference type="EMBL" id="RAI55283.1"/>
    </source>
</evidence>
<gene>
    <name evidence="1" type="ORF">DOO78_24500</name>
</gene>
<dbReference type="AlphaFoldDB" id="A0A327LZ09"/>
<keyword evidence="2" id="KW-1185">Reference proteome</keyword>
<name>A0A327LZ09_9PROT</name>
<protein>
    <submittedName>
        <fullName evidence="1">Uncharacterized protein</fullName>
    </submittedName>
</protein>
<dbReference type="Proteomes" id="UP000249065">
    <property type="component" value="Unassembled WGS sequence"/>
</dbReference>
<reference evidence="2" key="1">
    <citation type="submission" date="2018-06" db="EMBL/GenBank/DDBJ databases">
        <authorList>
            <person name="Khan S.A."/>
        </authorList>
    </citation>
    <scope>NUCLEOTIDE SEQUENCE [LARGE SCALE GENOMIC DNA]</scope>
    <source>
        <strain evidence="2">DB-1506</strain>
    </source>
</reference>